<dbReference type="Proteomes" id="UP001732700">
    <property type="component" value="Chromosome 5C"/>
</dbReference>
<reference evidence="1" key="1">
    <citation type="submission" date="2021-05" db="EMBL/GenBank/DDBJ databases">
        <authorList>
            <person name="Scholz U."/>
            <person name="Mascher M."/>
            <person name="Fiebig A."/>
        </authorList>
    </citation>
    <scope>NUCLEOTIDE SEQUENCE [LARGE SCALE GENOMIC DNA]</scope>
</reference>
<proteinExistence type="predicted"/>
<name>A0ACD5Y4M3_AVESA</name>
<reference evidence="1" key="2">
    <citation type="submission" date="2025-09" db="UniProtKB">
        <authorList>
            <consortium name="EnsemblPlants"/>
        </authorList>
    </citation>
    <scope>IDENTIFICATION</scope>
</reference>
<sequence>MPLPSTPLYRLLLLLLAAVACTRLPGAESKSTLEPCASSTACPALLSYTLYADLKLAEVAALFAADPLAILAANAIDYAVPDAANRILPAGLSLRVPVPCACSNGIRKTTSVRYVSRQGDTLASVASQVYGGLTAPDWIRESSGILLNADDAVDAGTALSVPLHCACFGGVDSGAPAVYLTYVVAKGDTVPAVARRYRTTATDVISANDLANADVAAGDIIVLPLPACSSSFPTSTSDYGLAVANGTYAVTADRCVQCSCGPANLDLFCVPAPLADAACSSMRCGNSSSMMLGNFTLVMTGAGCSVTSCGYGGYANGTIL</sequence>
<dbReference type="EnsemblPlants" id="AVESA.00010b.r2.5CG0886200.1">
    <property type="protein sequence ID" value="AVESA.00010b.r2.5CG0886200.1.CDS"/>
    <property type="gene ID" value="AVESA.00010b.r2.5CG0886200"/>
</dbReference>
<accession>A0ACD5Y4M3</accession>
<evidence type="ECO:0000313" key="1">
    <source>
        <dbReference type="EnsemblPlants" id="AVESA.00010b.r2.5CG0886200.1.CDS"/>
    </source>
</evidence>
<protein>
    <submittedName>
        <fullName evidence="1">Uncharacterized protein</fullName>
    </submittedName>
</protein>
<keyword evidence="2" id="KW-1185">Reference proteome</keyword>
<evidence type="ECO:0000313" key="2">
    <source>
        <dbReference type="Proteomes" id="UP001732700"/>
    </source>
</evidence>
<organism evidence="1 2">
    <name type="scientific">Avena sativa</name>
    <name type="common">Oat</name>
    <dbReference type="NCBI Taxonomy" id="4498"/>
    <lineage>
        <taxon>Eukaryota</taxon>
        <taxon>Viridiplantae</taxon>
        <taxon>Streptophyta</taxon>
        <taxon>Embryophyta</taxon>
        <taxon>Tracheophyta</taxon>
        <taxon>Spermatophyta</taxon>
        <taxon>Magnoliopsida</taxon>
        <taxon>Liliopsida</taxon>
        <taxon>Poales</taxon>
        <taxon>Poaceae</taxon>
        <taxon>BOP clade</taxon>
        <taxon>Pooideae</taxon>
        <taxon>Poodae</taxon>
        <taxon>Poeae</taxon>
        <taxon>Poeae Chloroplast Group 1 (Aveneae type)</taxon>
        <taxon>Aveninae</taxon>
        <taxon>Avena</taxon>
    </lineage>
</organism>